<feature type="region of interest" description="Disordered" evidence="1">
    <location>
        <begin position="234"/>
        <end position="253"/>
    </location>
</feature>
<gene>
    <name evidence="3" type="ORF">LTRI10_LOCUS9017</name>
</gene>
<proteinExistence type="predicted"/>
<feature type="compositionally biased region" description="Polar residues" evidence="1">
    <location>
        <begin position="279"/>
        <end position="292"/>
    </location>
</feature>
<feature type="region of interest" description="Disordered" evidence="1">
    <location>
        <begin position="1"/>
        <end position="31"/>
    </location>
</feature>
<dbReference type="Proteomes" id="UP001497516">
    <property type="component" value="Chromosome 10"/>
</dbReference>
<keyword evidence="2" id="KW-1133">Transmembrane helix</keyword>
<evidence type="ECO:0000313" key="4">
    <source>
        <dbReference type="Proteomes" id="UP001497516"/>
    </source>
</evidence>
<sequence>MAAAVAEQQEWRVEEEEEEEPLIGRQNQNHKTPATYAEAAVMGASNGTNGHGSLQETLSSTVPLAEEQAQIAGGNFPIANYGLSEAKDTSGESGTVFISKTLLVEKSEGVTASSSSSSSSSSSATSSVVENGSSSVIIGETKNEVTEVILENVYQKHATQEFFCPNCQACIKKVILQGADNDARQPATPPPPPVHNTFRCTSCFSFLIPVGNWIFGTRGQDDDYEEITDQVDVHVPQGTPSAPSAATNAPSAGEVVVDQGKVSSAALPTAAPVSEQGEAPQSGSKPETQPASTEGAGQKEDGGHVSVTSRDPPTIGFPAGGWGDWRNKVPPPSQPEQEDSGKVNVIVDDGNASVNVTIDDKNKGGRKGILGIFFNKLPVIGAQQVGNMDNGIATGLLDAQGPETKLPVSTTDEAPAPVPSRPDVVVSVEPSTIPLPGRVASGRQWDILKSIVYGGLAELITSLSIVTSAASADTGTLKIMAIGIANLIGGLSLLATNISDLKCEQPRRFIVSSETQEEAEVDRYCDLLGQRSNFKRHAFFAVLSFLVFGLVPPVVYGFSFKESDNRDYKIAAAAAASIVCVVLLAFGKAHVQKPPKTYFKTVLFYLTVGFMVSGVSFAAGNLFKKVMDDLGWFEPVAEAPPAAAAAAIAGMASGMPAWGSY</sequence>
<dbReference type="PANTHER" id="PTHR38937:SF2">
    <property type="entry name" value="MEMBRANE PROTEIN OF ER BODY-LIKE PROTEIN ISOFORM X1"/>
    <property type="match status" value="1"/>
</dbReference>
<dbReference type="AlphaFoldDB" id="A0AAV2D1K1"/>
<accession>A0AAV2D1K1</accession>
<keyword evidence="4" id="KW-1185">Reference proteome</keyword>
<dbReference type="InterPro" id="IPR052843">
    <property type="entry name" value="ER_body_metal_sequester"/>
</dbReference>
<protein>
    <recommendedName>
        <fullName evidence="5">Membrane protein of ER body-like protein</fullName>
    </recommendedName>
</protein>
<organism evidence="3 4">
    <name type="scientific">Linum trigynum</name>
    <dbReference type="NCBI Taxonomy" id="586398"/>
    <lineage>
        <taxon>Eukaryota</taxon>
        <taxon>Viridiplantae</taxon>
        <taxon>Streptophyta</taxon>
        <taxon>Embryophyta</taxon>
        <taxon>Tracheophyta</taxon>
        <taxon>Spermatophyta</taxon>
        <taxon>Magnoliopsida</taxon>
        <taxon>eudicotyledons</taxon>
        <taxon>Gunneridae</taxon>
        <taxon>Pentapetalae</taxon>
        <taxon>rosids</taxon>
        <taxon>fabids</taxon>
        <taxon>Malpighiales</taxon>
        <taxon>Linaceae</taxon>
        <taxon>Linum</taxon>
    </lineage>
</organism>
<evidence type="ECO:0000256" key="2">
    <source>
        <dbReference type="SAM" id="Phobius"/>
    </source>
</evidence>
<keyword evidence="2" id="KW-0472">Membrane</keyword>
<evidence type="ECO:0000313" key="3">
    <source>
        <dbReference type="EMBL" id="CAL1361651.1"/>
    </source>
</evidence>
<keyword evidence="2" id="KW-0812">Transmembrane</keyword>
<feature type="transmembrane region" description="Helical" evidence="2">
    <location>
        <begin position="568"/>
        <end position="586"/>
    </location>
</feature>
<feature type="transmembrane region" description="Helical" evidence="2">
    <location>
        <begin position="538"/>
        <end position="556"/>
    </location>
</feature>
<reference evidence="3 4" key="1">
    <citation type="submission" date="2024-04" db="EMBL/GenBank/DDBJ databases">
        <authorList>
            <person name="Fracassetti M."/>
        </authorList>
    </citation>
    <scope>NUCLEOTIDE SEQUENCE [LARGE SCALE GENOMIC DNA]</scope>
</reference>
<feature type="transmembrane region" description="Helical" evidence="2">
    <location>
        <begin position="598"/>
        <end position="619"/>
    </location>
</feature>
<dbReference type="PANTHER" id="PTHR38937">
    <property type="entry name" value="MEMBRANE PROTEIN OF ER BODY-LIKE PROTEIN"/>
    <property type="match status" value="1"/>
</dbReference>
<name>A0AAV2D1K1_9ROSI</name>
<evidence type="ECO:0000256" key="1">
    <source>
        <dbReference type="SAM" id="MobiDB-lite"/>
    </source>
</evidence>
<dbReference type="EMBL" id="OZ034814">
    <property type="protein sequence ID" value="CAL1361651.1"/>
    <property type="molecule type" value="Genomic_DNA"/>
</dbReference>
<feature type="transmembrane region" description="Helical" evidence="2">
    <location>
        <begin position="477"/>
        <end position="498"/>
    </location>
</feature>
<evidence type="ECO:0008006" key="5">
    <source>
        <dbReference type="Google" id="ProtNLM"/>
    </source>
</evidence>
<feature type="region of interest" description="Disordered" evidence="1">
    <location>
        <begin position="270"/>
        <end position="342"/>
    </location>
</feature>
<feature type="compositionally biased region" description="Low complexity" evidence="1">
    <location>
        <begin position="239"/>
        <end position="252"/>
    </location>
</feature>